<sequence length="141" mass="15735">MNPMRSKLMQNVFRFHFGVAVLGMAAAFSAQAVDWAPVTQVGDSVREIDPSSIVGTAPVFTYTTRHVFGDLEYRVGRRGIKYLVISSKSDCRRQTTSRLTVDAYDENMSLVSKQTIQNPEETLVSPDSIEEAVLKFVCQPK</sequence>
<keyword evidence="1" id="KW-0732">Signal</keyword>
<feature type="domain" description="Surface-adhesin protein E-like" evidence="2">
    <location>
        <begin position="35"/>
        <end position="139"/>
    </location>
</feature>
<evidence type="ECO:0000313" key="4">
    <source>
        <dbReference type="Proteomes" id="UP000015559"/>
    </source>
</evidence>
<dbReference type="STRING" id="1163617.SCD_n01565"/>
<evidence type="ECO:0000313" key="3">
    <source>
        <dbReference type="EMBL" id="BAN35386.1"/>
    </source>
</evidence>
<gene>
    <name evidence="3" type="ORF">SCD_n01565</name>
</gene>
<dbReference type="InterPro" id="IPR031939">
    <property type="entry name" value="Adhesin_E-like"/>
</dbReference>
<dbReference type="KEGG" id="sdr:SCD_n01565"/>
<organism evidence="3 4">
    <name type="scientific">Sulfuricella denitrificans (strain DSM 22764 / NBRC 105220 / skB26)</name>
    <dbReference type="NCBI Taxonomy" id="1163617"/>
    <lineage>
        <taxon>Bacteria</taxon>
        <taxon>Pseudomonadati</taxon>
        <taxon>Pseudomonadota</taxon>
        <taxon>Betaproteobacteria</taxon>
        <taxon>Nitrosomonadales</taxon>
        <taxon>Sulfuricellaceae</taxon>
        <taxon>Sulfuricella</taxon>
    </lineage>
</organism>
<reference evidence="3 4" key="1">
    <citation type="journal article" date="2012" name="Appl. Environ. Microbiol.">
        <title>Draft genome sequence of a psychrotolerant sulfur-oxidizing bacterium, Sulfuricella denitrificans skB26, and proteomic insights into cold adaptation.</title>
        <authorList>
            <person name="Watanabe T."/>
            <person name="Kojima H."/>
            <person name="Fukui M."/>
        </authorList>
    </citation>
    <scope>NUCLEOTIDE SEQUENCE [LARGE SCALE GENOMIC DNA]</scope>
    <source>
        <strain evidence="4">skB26</strain>
    </source>
</reference>
<proteinExistence type="predicted"/>
<dbReference type="AlphaFoldDB" id="S6AH24"/>
<dbReference type="Proteomes" id="UP000015559">
    <property type="component" value="Chromosome"/>
</dbReference>
<accession>S6AH24</accession>
<name>S6AH24_SULDS</name>
<keyword evidence="4" id="KW-1185">Reference proteome</keyword>
<evidence type="ECO:0000259" key="2">
    <source>
        <dbReference type="Pfam" id="PF16747"/>
    </source>
</evidence>
<dbReference type="Pfam" id="PF16747">
    <property type="entry name" value="Adhesin_E"/>
    <property type="match status" value="1"/>
</dbReference>
<dbReference type="HOGENOM" id="CLU_1905687_0_0_4"/>
<dbReference type="EMBL" id="AP013066">
    <property type="protein sequence ID" value="BAN35386.1"/>
    <property type="molecule type" value="Genomic_DNA"/>
</dbReference>
<feature type="chain" id="PRO_5004535905" description="Surface-adhesin protein E-like domain-containing protein" evidence="1">
    <location>
        <begin position="33"/>
        <end position="141"/>
    </location>
</feature>
<evidence type="ECO:0000256" key="1">
    <source>
        <dbReference type="SAM" id="SignalP"/>
    </source>
</evidence>
<protein>
    <recommendedName>
        <fullName evidence="2">Surface-adhesin protein E-like domain-containing protein</fullName>
    </recommendedName>
</protein>
<feature type="signal peptide" evidence="1">
    <location>
        <begin position="1"/>
        <end position="32"/>
    </location>
</feature>